<gene>
    <name evidence="1" type="ORF">SPELUC_LOCUS12781</name>
</gene>
<protein>
    <submittedName>
        <fullName evidence="1">10629_t:CDS:1</fullName>
    </submittedName>
</protein>
<feature type="non-terminal residue" evidence="1">
    <location>
        <position position="1"/>
    </location>
</feature>
<dbReference type="Proteomes" id="UP000789366">
    <property type="component" value="Unassembled WGS sequence"/>
</dbReference>
<sequence>YQEILEDFIDYNNSLNYFEILDNSDSDSNNKAFDIDLLKFFNSDKNENILLSKNSDNSLFSEI</sequence>
<feature type="non-terminal residue" evidence="1">
    <location>
        <position position="63"/>
    </location>
</feature>
<organism evidence="1 2">
    <name type="scientific">Cetraspora pellucida</name>
    <dbReference type="NCBI Taxonomy" id="1433469"/>
    <lineage>
        <taxon>Eukaryota</taxon>
        <taxon>Fungi</taxon>
        <taxon>Fungi incertae sedis</taxon>
        <taxon>Mucoromycota</taxon>
        <taxon>Glomeromycotina</taxon>
        <taxon>Glomeromycetes</taxon>
        <taxon>Diversisporales</taxon>
        <taxon>Gigasporaceae</taxon>
        <taxon>Cetraspora</taxon>
    </lineage>
</organism>
<evidence type="ECO:0000313" key="1">
    <source>
        <dbReference type="EMBL" id="CAG8726248.1"/>
    </source>
</evidence>
<accession>A0ACA9PYH1</accession>
<comment type="caution">
    <text evidence="1">The sequence shown here is derived from an EMBL/GenBank/DDBJ whole genome shotgun (WGS) entry which is preliminary data.</text>
</comment>
<name>A0ACA9PYH1_9GLOM</name>
<proteinExistence type="predicted"/>
<keyword evidence="2" id="KW-1185">Reference proteome</keyword>
<reference evidence="1" key="1">
    <citation type="submission" date="2021-06" db="EMBL/GenBank/DDBJ databases">
        <authorList>
            <person name="Kallberg Y."/>
            <person name="Tangrot J."/>
            <person name="Rosling A."/>
        </authorList>
    </citation>
    <scope>NUCLEOTIDE SEQUENCE</scope>
    <source>
        <strain evidence="1">28 12/20/2015</strain>
    </source>
</reference>
<dbReference type="EMBL" id="CAJVPW010031326">
    <property type="protein sequence ID" value="CAG8726248.1"/>
    <property type="molecule type" value="Genomic_DNA"/>
</dbReference>
<evidence type="ECO:0000313" key="2">
    <source>
        <dbReference type="Proteomes" id="UP000789366"/>
    </source>
</evidence>